<gene>
    <name evidence="1" type="ORF">EEJ42_06095</name>
</gene>
<evidence type="ECO:0000313" key="2">
    <source>
        <dbReference type="Proteomes" id="UP000275401"/>
    </source>
</evidence>
<protein>
    <submittedName>
        <fullName evidence="1">Uncharacterized protein</fullName>
    </submittedName>
</protein>
<organism evidence="1 2">
    <name type="scientific">Streptomyces botrytidirepellens</name>
    <dbReference type="NCBI Taxonomy" id="2486417"/>
    <lineage>
        <taxon>Bacteria</taxon>
        <taxon>Bacillati</taxon>
        <taxon>Actinomycetota</taxon>
        <taxon>Actinomycetes</taxon>
        <taxon>Kitasatosporales</taxon>
        <taxon>Streptomycetaceae</taxon>
        <taxon>Streptomyces</taxon>
    </lineage>
</organism>
<evidence type="ECO:0000313" key="1">
    <source>
        <dbReference type="EMBL" id="RNG34203.1"/>
    </source>
</evidence>
<comment type="caution">
    <text evidence="1">The sequence shown here is derived from an EMBL/GenBank/DDBJ whole genome shotgun (WGS) entry which is preliminary data.</text>
</comment>
<dbReference type="AlphaFoldDB" id="A0A3M8X1D6"/>
<dbReference type="Proteomes" id="UP000275401">
    <property type="component" value="Unassembled WGS sequence"/>
</dbReference>
<keyword evidence="2" id="KW-1185">Reference proteome</keyword>
<sequence length="231" mass="24577">MSLLALGVAVAHLVAPDLKIDNVTVALLVIAVVPWLRELFTSIELPGGLRVEFRDVEQRIEAAEAMADAALVGGGEGVGAGDTDDPAALADVRRLAAEYLAVRADMRAGSARTQRMNGIFARLVRATQRLAAPDLAAWLASPDGGLRLAAYARLYAVPDAAALRPLADAVTDEPLAFGQYWGIRALDKAVDLVGPDEVPPQVVRRLEDCRPNGADRAHLLDRLIAKIHALT</sequence>
<name>A0A3M8X1D6_9ACTN</name>
<proteinExistence type="predicted"/>
<accession>A0A3M8X1D6</accession>
<dbReference type="EMBL" id="RIBZ01000084">
    <property type="protein sequence ID" value="RNG34203.1"/>
    <property type="molecule type" value="Genomic_DNA"/>
</dbReference>
<reference evidence="1 2" key="1">
    <citation type="submission" date="2018-11" db="EMBL/GenBank/DDBJ databases">
        <title>The Potential of Streptomyces as Biocontrol Agents against the Tomato grey mould, Botrytis cinerea (Gray mold) Frontiers in Microbiology.</title>
        <authorList>
            <person name="Li D."/>
        </authorList>
    </citation>
    <scope>NUCLEOTIDE SEQUENCE [LARGE SCALE GENOMIC DNA]</scope>
    <source>
        <strain evidence="1 2">NEAU-LD23</strain>
    </source>
</reference>